<accession>A0A6G7J4Q9</accession>
<evidence type="ECO:0000259" key="1">
    <source>
        <dbReference type="Pfam" id="PF06439"/>
    </source>
</evidence>
<organism evidence="2 3">
    <name type="scientific">Flagellimonas oceani</name>
    <dbReference type="NCBI Taxonomy" id="2698672"/>
    <lineage>
        <taxon>Bacteria</taxon>
        <taxon>Pseudomonadati</taxon>
        <taxon>Bacteroidota</taxon>
        <taxon>Flavobacteriia</taxon>
        <taxon>Flavobacteriales</taxon>
        <taxon>Flavobacteriaceae</taxon>
        <taxon>Flagellimonas</taxon>
    </lineage>
</organism>
<reference evidence="2 3" key="1">
    <citation type="submission" date="2020-02" db="EMBL/GenBank/DDBJ databases">
        <title>Complete genome of Muricauda sp. 501str8.</title>
        <authorList>
            <person name="Dong B."/>
            <person name="Zhu S."/>
            <person name="Yang J."/>
            <person name="Chen J."/>
        </authorList>
    </citation>
    <scope>NUCLEOTIDE SEQUENCE [LARGE SCALE GENOMIC DNA]</scope>
    <source>
        <strain evidence="2 3">501str8</strain>
    </source>
</reference>
<dbReference type="Gene3D" id="2.60.120.560">
    <property type="entry name" value="Exo-inulinase, domain 1"/>
    <property type="match status" value="1"/>
</dbReference>
<dbReference type="Pfam" id="PF06439">
    <property type="entry name" value="3keto-disac_hyd"/>
    <property type="match status" value="1"/>
</dbReference>
<dbReference type="InterPro" id="IPR010496">
    <property type="entry name" value="AL/BT2_dom"/>
</dbReference>
<dbReference type="GO" id="GO:0016787">
    <property type="term" value="F:hydrolase activity"/>
    <property type="evidence" value="ECO:0007669"/>
    <property type="project" value="InterPro"/>
</dbReference>
<name>A0A6G7J4Q9_9FLAO</name>
<evidence type="ECO:0000313" key="2">
    <source>
        <dbReference type="EMBL" id="QII45588.1"/>
    </source>
</evidence>
<dbReference type="EMBL" id="CP049616">
    <property type="protein sequence ID" value="QII45588.1"/>
    <property type="molecule type" value="Genomic_DNA"/>
</dbReference>
<dbReference type="PROSITE" id="PS51257">
    <property type="entry name" value="PROKAR_LIPOPROTEIN"/>
    <property type="match status" value="1"/>
</dbReference>
<dbReference type="KEGG" id="mut:GVT53_13180"/>
<gene>
    <name evidence="2" type="ORF">GVT53_13180</name>
</gene>
<feature type="domain" description="3-keto-alpha-glucoside-1,2-lyase/3-keto-2-hydroxy-glucal hydratase" evidence="1">
    <location>
        <begin position="53"/>
        <end position="252"/>
    </location>
</feature>
<protein>
    <submittedName>
        <fullName evidence="2">DUF1080 domain-containing protein</fullName>
    </submittedName>
</protein>
<keyword evidence="3" id="KW-1185">Reference proteome</keyword>
<sequence length="255" mass="29269">MYTKVTGCILAILLSVSCKQEKKKEESETWRTKKAAVENATHNQLLDVEKKEGWKLLFDGQTMKGWHLYNDPGANSVWEVVDGELHSNTNDESLTAGDLVTDQSYENYELTLEWRIAGNGNSGVFINVQELPNVPTAWQSGPEYQILGADHMDYDVPEKRPGCLYVFQPQQNKVEINQGGWNKTKIVQEDGKIEFYLNGVLTASQDFTSPDWKERVAGSHFSKYPEFGKATKGKIALQYWYFETWFRNIKIRELR</sequence>
<dbReference type="RefSeq" id="WP_166248994.1">
    <property type="nucleotide sequence ID" value="NZ_CP049616.1"/>
</dbReference>
<evidence type="ECO:0000313" key="3">
    <source>
        <dbReference type="Proteomes" id="UP000502928"/>
    </source>
</evidence>
<proteinExistence type="predicted"/>
<dbReference type="Proteomes" id="UP000502928">
    <property type="component" value="Chromosome"/>
</dbReference>
<dbReference type="AlphaFoldDB" id="A0A6G7J4Q9"/>